<proteinExistence type="predicted"/>
<comment type="caution">
    <text evidence="1">The sequence shown here is derived from an EMBL/GenBank/DDBJ whole genome shotgun (WGS) entry which is preliminary data.</text>
</comment>
<evidence type="ECO:0000313" key="1">
    <source>
        <dbReference type="EMBL" id="PON24799.1"/>
    </source>
</evidence>
<sequence>MQEIDPRAHKTVSIVRMSFQPAHKDKIEASEEWFTATDKLKQEPDIAFVTKGQAIDDELNIALFISWDYAAKPSASFLSGNIHHIFSPLDNFLAKKPRLMCNLYCTHPGQSTHSFTTSRSGYANMREMMMVRGPVNVIEAAMVKISEETSNYLDALGVGTDFYDLYFSEKSLWGIGALYRVRNENGNEESSGEEHADCATFAFSLLWFSPSRRAEFQDPNIPDSAIPPVFQEFLWQQLVARKVIKPLEEVGATVSSWTYHKGEIARDRKGKGRLVISKFKSWLEFGYMDDVSLAEFERQLAEKDHQSDSHS</sequence>
<name>A0A2P4ZKI4_9HYPO</name>
<reference evidence="1 2" key="1">
    <citation type="journal article" date="2016" name="Genome Announc.">
        <title>Draft Whole-Genome Sequence of Trichoderma gamsii T6085, a Promising Biocontrol Agent of Fusarium Head Blight on Wheat.</title>
        <authorList>
            <person name="Baroncelli R."/>
            <person name="Zapparata A."/>
            <person name="Piaggeschi G."/>
            <person name="Sarrocco S."/>
            <person name="Vannacci G."/>
        </authorList>
    </citation>
    <scope>NUCLEOTIDE SEQUENCE [LARGE SCALE GENOMIC DNA]</scope>
    <source>
        <strain evidence="1 2">T6085</strain>
    </source>
</reference>
<dbReference type="AlphaFoldDB" id="A0A2P4ZKI4"/>
<protein>
    <submittedName>
        <fullName evidence="1">Uncharacterized protein</fullName>
    </submittedName>
</protein>
<keyword evidence="2" id="KW-1185">Reference proteome</keyword>
<organism evidence="1 2">
    <name type="scientific">Trichoderma gamsii</name>
    <dbReference type="NCBI Taxonomy" id="398673"/>
    <lineage>
        <taxon>Eukaryota</taxon>
        <taxon>Fungi</taxon>
        <taxon>Dikarya</taxon>
        <taxon>Ascomycota</taxon>
        <taxon>Pezizomycotina</taxon>
        <taxon>Sordariomycetes</taxon>
        <taxon>Hypocreomycetidae</taxon>
        <taxon>Hypocreales</taxon>
        <taxon>Hypocreaceae</taxon>
        <taxon>Trichoderma</taxon>
    </lineage>
</organism>
<accession>A0A2P4ZKI4</accession>
<evidence type="ECO:0000313" key="2">
    <source>
        <dbReference type="Proteomes" id="UP000054821"/>
    </source>
</evidence>
<dbReference type="RefSeq" id="XP_018659736.1">
    <property type="nucleotide sequence ID" value="XM_018807035.1"/>
</dbReference>
<dbReference type="Proteomes" id="UP000054821">
    <property type="component" value="Unassembled WGS sequence"/>
</dbReference>
<dbReference type="EMBL" id="JPDN02000021">
    <property type="protein sequence ID" value="PON24799.1"/>
    <property type="molecule type" value="Genomic_DNA"/>
</dbReference>
<dbReference type="GeneID" id="29987118"/>
<gene>
    <name evidence="1" type="ORF">TGAM01_v206307</name>
</gene>